<sequence>MSKSKSPKSYLHNRLYDNIEHLKKKKRCKVKENDFTILEFSEYENLINYNYNVSQLKRIARNYKQKISGNKKELIFRLYNFLKYSFYATIIQSRFRGYINRLVYSNINKAEDCVNDTDFFTLELLTELNNKNFFIFRENGFNYGFNIKSIYHLVKQKGKVLNPYTRNEIPEDIIRKVKSYVRVSSILCLDNNLKIKNAKDNLSDEKKLELDVITVFQKIDNLNNISNPNWFLSLGRFRLIRFYRELIDIWSYRLQIESEIKRNIIPPHGKPFPSQPHFNSMSLFETRKFVLSIIDKFVSNGTADNYKSLGAYYVLGALTIVNQNAAYSMPWLFESFYYSPMQQ</sequence>
<evidence type="ECO:0008006" key="2">
    <source>
        <dbReference type="Google" id="ProtNLM"/>
    </source>
</evidence>
<evidence type="ECO:0000313" key="1">
    <source>
        <dbReference type="EMBL" id="QHS97282.1"/>
    </source>
</evidence>
<dbReference type="AlphaFoldDB" id="A0A6C0BYW6"/>
<dbReference type="SUPFAM" id="SSF68906">
    <property type="entry name" value="SAP domain"/>
    <property type="match status" value="1"/>
</dbReference>
<dbReference type="PROSITE" id="PS50096">
    <property type="entry name" value="IQ"/>
    <property type="match status" value="1"/>
</dbReference>
<dbReference type="InterPro" id="IPR036361">
    <property type="entry name" value="SAP_dom_sf"/>
</dbReference>
<accession>A0A6C0BYW6</accession>
<name>A0A6C0BYW6_9ZZZZ</name>
<reference evidence="1" key="1">
    <citation type="journal article" date="2020" name="Nature">
        <title>Giant virus diversity and host interactions through global metagenomics.</title>
        <authorList>
            <person name="Schulz F."/>
            <person name="Roux S."/>
            <person name="Paez-Espino D."/>
            <person name="Jungbluth S."/>
            <person name="Walsh D.A."/>
            <person name="Denef V.J."/>
            <person name="McMahon K.D."/>
            <person name="Konstantinidis K.T."/>
            <person name="Eloe-Fadrosh E.A."/>
            <person name="Kyrpides N.C."/>
            <person name="Woyke T."/>
        </authorList>
    </citation>
    <scope>NUCLEOTIDE SEQUENCE</scope>
    <source>
        <strain evidence="1">GVMAG-M-3300020169-51</strain>
    </source>
</reference>
<protein>
    <recommendedName>
        <fullName evidence="2">SAP domain-containing protein</fullName>
    </recommendedName>
</protein>
<organism evidence="1">
    <name type="scientific">viral metagenome</name>
    <dbReference type="NCBI Taxonomy" id="1070528"/>
    <lineage>
        <taxon>unclassified sequences</taxon>
        <taxon>metagenomes</taxon>
        <taxon>organismal metagenomes</taxon>
    </lineage>
</organism>
<dbReference type="EMBL" id="MN739292">
    <property type="protein sequence ID" value="QHS97282.1"/>
    <property type="molecule type" value="Genomic_DNA"/>
</dbReference>
<proteinExistence type="predicted"/>